<dbReference type="InterPro" id="IPR029154">
    <property type="entry name" value="HIBADH-like_NADP-bd"/>
</dbReference>
<dbReference type="Gene3D" id="3.40.50.720">
    <property type="entry name" value="NAD(P)-binding Rossmann-like Domain"/>
    <property type="match status" value="1"/>
</dbReference>
<evidence type="ECO:0000256" key="1">
    <source>
        <dbReference type="ARBA" id="ARBA00023002"/>
    </source>
</evidence>
<evidence type="ECO:0000313" key="7">
    <source>
        <dbReference type="EMBL" id="EKE78767.1"/>
    </source>
</evidence>
<evidence type="ECO:0000256" key="3">
    <source>
        <dbReference type="PIRSR" id="PIRSR000103-1"/>
    </source>
</evidence>
<evidence type="ECO:0000256" key="2">
    <source>
        <dbReference type="ARBA" id="ARBA00023027"/>
    </source>
</evidence>
<evidence type="ECO:0000313" key="8">
    <source>
        <dbReference type="Proteomes" id="UP000006746"/>
    </source>
</evidence>
<feature type="region of interest" description="Disordered" evidence="4">
    <location>
        <begin position="1"/>
        <end position="21"/>
    </location>
</feature>
<feature type="active site" evidence="3">
    <location>
        <position position="199"/>
    </location>
</feature>
<dbReference type="GO" id="GO:0050661">
    <property type="term" value="F:NADP binding"/>
    <property type="evidence" value="ECO:0007669"/>
    <property type="project" value="InterPro"/>
</dbReference>
<dbReference type="InterPro" id="IPR036291">
    <property type="entry name" value="NAD(P)-bd_dom_sf"/>
</dbReference>
<dbReference type="GO" id="GO:0016616">
    <property type="term" value="F:oxidoreductase activity, acting on the CH-OH group of donors, NAD or NADP as acceptor"/>
    <property type="evidence" value="ECO:0007669"/>
    <property type="project" value="TreeGrafter"/>
</dbReference>
<comment type="caution">
    <text evidence="7">The sequence shown here is derived from an EMBL/GenBank/DDBJ whole genome shotgun (WGS) entry which is preliminary data.</text>
</comment>
<dbReference type="GO" id="GO:0051287">
    <property type="term" value="F:NAD binding"/>
    <property type="evidence" value="ECO:0007669"/>
    <property type="project" value="InterPro"/>
</dbReference>
<dbReference type="PIRSF" id="PIRSF000103">
    <property type="entry name" value="HIBADH"/>
    <property type="match status" value="1"/>
</dbReference>
<proteinExistence type="predicted"/>
<dbReference type="EMBL" id="AMRL01000001">
    <property type="protein sequence ID" value="EKE78767.1"/>
    <property type="molecule type" value="Genomic_DNA"/>
</dbReference>
<evidence type="ECO:0000259" key="5">
    <source>
        <dbReference type="Pfam" id="PF03446"/>
    </source>
</evidence>
<evidence type="ECO:0000259" key="6">
    <source>
        <dbReference type="Pfam" id="PF14833"/>
    </source>
</evidence>
<dbReference type="InterPro" id="IPR006115">
    <property type="entry name" value="6PGDH_NADP-bd"/>
</dbReference>
<protein>
    <submittedName>
        <fullName evidence="7">NADH-dependent gamma-hydroxybutyrate dehydrogenase</fullName>
    </submittedName>
</protein>
<dbReference type="GO" id="GO:0016054">
    <property type="term" value="P:organic acid catabolic process"/>
    <property type="evidence" value="ECO:0007669"/>
    <property type="project" value="UniProtKB-ARBA"/>
</dbReference>
<evidence type="ECO:0000256" key="4">
    <source>
        <dbReference type="SAM" id="MobiDB-lite"/>
    </source>
</evidence>
<dbReference type="SUPFAM" id="SSF51735">
    <property type="entry name" value="NAD(P)-binding Rossmann-fold domains"/>
    <property type="match status" value="1"/>
</dbReference>
<dbReference type="PATRIC" id="fig|1207063.3.peg.84"/>
<accession>K2JW25</accession>
<keyword evidence="2" id="KW-0520">NAD</keyword>
<keyword evidence="8" id="KW-1185">Reference proteome</keyword>
<dbReference type="PROSITE" id="PS00895">
    <property type="entry name" value="3_HYDROXYISOBUT_DH"/>
    <property type="match status" value="1"/>
</dbReference>
<dbReference type="InterPro" id="IPR015815">
    <property type="entry name" value="HIBADH-related"/>
</dbReference>
<dbReference type="eggNOG" id="COG2084">
    <property type="taxonomic scope" value="Bacteria"/>
</dbReference>
<dbReference type="PANTHER" id="PTHR22981">
    <property type="entry name" value="3-HYDROXYISOBUTYRATE DEHYDROGENASE-RELATED"/>
    <property type="match status" value="1"/>
</dbReference>
<dbReference type="Gene3D" id="1.10.1040.10">
    <property type="entry name" value="N-(1-d-carboxylethyl)-l-norvaline Dehydrogenase, domain 2"/>
    <property type="match status" value="1"/>
</dbReference>
<dbReference type="InterPro" id="IPR008927">
    <property type="entry name" value="6-PGluconate_DH-like_C_sf"/>
</dbReference>
<dbReference type="SUPFAM" id="SSF48179">
    <property type="entry name" value="6-phosphogluconate dehydrogenase C-terminal domain-like"/>
    <property type="match status" value="1"/>
</dbReference>
<dbReference type="InterPro" id="IPR002204">
    <property type="entry name" value="3-OH-isobutyrate_DH-rel_CS"/>
</dbReference>
<dbReference type="STRING" id="1207063.P24_00410"/>
<reference evidence="7 8" key="1">
    <citation type="journal article" date="2012" name="J. Bacteriol.">
        <title>Genome Sequence of Oceanibaculum indicum Type Strain P24.</title>
        <authorList>
            <person name="Lai Q."/>
            <person name="Shao Z."/>
        </authorList>
    </citation>
    <scope>NUCLEOTIDE SEQUENCE [LARGE SCALE GENOMIC DNA]</scope>
    <source>
        <strain evidence="7 8">P24</strain>
    </source>
</reference>
<dbReference type="AlphaFoldDB" id="K2JW25"/>
<dbReference type="RefSeq" id="WP_008942701.1">
    <property type="nucleotide sequence ID" value="NZ_AMRL01000001.1"/>
</dbReference>
<sequence length="325" mass="34065">MAPPLDARIKSGHDKRNQNNNQNLEELMERIGFIGLGAMGRPMARNLLRGTGAQMIVYDMNPDAVAALVAEGATAAGSIAEVAANADIIVTMLPDSPDVEAVVLGPGGLAESAGAEMLVMDMSTIDPSVTDLLSKALGERGHGFVDAPVGRTVTFAEQGKSLFMVGASSNDFGRVKPLLEAMGNTIHHCGAPGAGIRTKLVNNYIAIVMNQVNAEALALIQHFGLALQPTLDVVNGTTATNGHLVTNYPSKVLKGDLDPGFRVKLADKDLNLALDAARTADIPMFLGHAARECYGLARASGHAETDWTVLVDLACARAGLKPPRL</sequence>
<feature type="compositionally biased region" description="Basic and acidic residues" evidence="4">
    <location>
        <begin position="7"/>
        <end position="17"/>
    </location>
</feature>
<dbReference type="PANTHER" id="PTHR22981:SF7">
    <property type="entry name" value="3-HYDROXYISOBUTYRATE DEHYDROGENASE, MITOCHONDRIAL"/>
    <property type="match status" value="1"/>
</dbReference>
<feature type="domain" description="6-phosphogluconate dehydrogenase NADP-binding" evidence="5">
    <location>
        <begin position="30"/>
        <end position="190"/>
    </location>
</feature>
<gene>
    <name evidence="7" type="ORF">P24_00410</name>
</gene>
<keyword evidence="1" id="KW-0560">Oxidoreductase</keyword>
<dbReference type="Proteomes" id="UP000006746">
    <property type="component" value="Unassembled WGS sequence"/>
</dbReference>
<dbReference type="InterPro" id="IPR013328">
    <property type="entry name" value="6PGD_dom2"/>
</dbReference>
<dbReference type="Pfam" id="PF03446">
    <property type="entry name" value="NAD_binding_2"/>
    <property type="match status" value="1"/>
</dbReference>
<dbReference type="Pfam" id="PF14833">
    <property type="entry name" value="NAD_binding_11"/>
    <property type="match status" value="1"/>
</dbReference>
<feature type="domain" description="3-hydroxyisobutyrate dehydrogenase-like NAD-binding" evidence="6">
    <location>
        <begin position="193"/>
        <end position="312"/>
    </location>
</feature>
<name>K2JW25_9PROT</name>
<organism evidence="7 8">
    <name type="scientific">Oceanibaculum indicum P24</name>
    <dbReference type="NCBI Taxonomy" id="1207063"/>
    <lineage>
        <taxon>Bacteria</taxon>
        <taxon>Pseudomonadati</taxon>
        <taxon>Pseudomonadota</taxon>
        <taxon>Alphaproteobacteria</taxon>
        <taxon>Rhodospirillales</taxon>
        <taxon>Oceanibaculaceae</taxon>
        <taxon>Oceanibaculum</taxon>
    </lineage>
</organism>